<dbReference type="Proteomes" id="UP001432168">
    <property type="component" value="Chromosome"/>
</dbReference>
<feature type="region of interest" description="Disordered" evidence="1">
    <location>
        <begin position="173"/>
        <end position="195"/>
    </location>
</feature>
<dbReference type="RefSeq" id="WP_329267990.1">
    <property type="nucleotide sequence ID" value="NZ_CP109011.1"/>
</dbReference>
<gene>
    <name evidence="4" type="ORF">OG929_31945</name>
</gene>
<proteinExistence type="predicted"/>
<protein>
    <submittedName>
        <fullName evidence="4">Uncharacterized protein</fullName>
    </submittedName>
</protein>
<feature type="chain" id="PRO_5046174252" evidence="3">
    <location>
        <begin position="18"/>
        <end position="366"/>
    </location>
</feature>
<evidence type="ECO:0000313" key="4">
    <source>
        <dbReference type="EMBL" id="WUT46635.1"/>
    </source>
</evidence>
<reference evidence="4" key="1">
    <citation type="submission" date="2022-10" db="EMBL/GenBank/DDBJ databases">
        <title>The complete genomes of actinobacterial strains from the NBC collection.</title>
        <authorList>
            <person name="Joergensen T.S."/>
            <person name="Alvarez Arevalo M."/>
            <person name="Sterndorff E.B."/>
            <person name="Faurdal D."/>
            <person name="Vuksanovic O."/>
            <person name="Mourched A.-S."/>
            <person name="Charusanti P."/>
            <person name="Shaw S."/>
            <person name="Blin K."/>
            <person name="Weber T."/>
        </authorList>
    </citation>
    <scope>NUCLEOTIDE SEQUENCE</scope>
    <source>
        <strain evidence="4">NBC_00686</strain>
    </source>
</reference>
<evidence type="ECO:0000256" key="2">
    <source>
        <dbReference type="SAM" id="Phobius"/>
    </source>
</evidence>
<evidence type="ECO:0000313" key="5">
    <source>
        <dbReference type="Proteomes" id="UP001432168"/>
    </source>
</evidence>
<keyword evidence="3" id="KW-0732">Signal</keyword>
<feature type="signal peptide" evidence="3">
    <location>
        <begin position="1"/>
        <end position="17"/>
    </location>
</feature>
<keyword evidence="2" id="KW-0812">Transmembrane</keyword>
<dbReference type="EMBL" id="CP109011">
    <property type="protein sequence ID" value="WUT46635.1"/>
    <property type="molecule type" value="Genomic_DNA"/>
</dbReference>
<organism evidence="4 5">
    <name type="scientific">Streptomyces pseudovenezuelae</name>
    <dbReference type="NCBI Taxonomy" id="67350"/>
    <lineage>
        <taxon>Bacteria</taxon>
        <taxon>Bacillati</taxon>
        <taxon>Actinomycetota</taxon>
        <taxon>Actinomycetes</taxon>
        <taxon>Kitasatosporales</taxon>
        <taxon>Streptomycetaceae</taxon>
        <taxon>Streptomyces</taxon>
        <taxon>Streptomyces aurantiacus group</taxon>
    </lineage>
</organism>
<keyword evidence="5" id="KW-1185">Reference proteome</keyword>
<sequence>MVAVPALLALWVTLAAADARGTGTSSVLAEAGAVIEQRPIVKIENEAAEGDSRTAAATADLTVLLPSSTGGHAVPVTFEASTNRRQGIGSELYVAHVPRHPELGAIGDDQREDVERQLAGRAVQVGDSWTIGGFWALATLGPLGYWWKNESMRRPRRTIGPGWKALRVSVTGTGEHIDAPPPGSPEAADEKKRRENTRTLRCLVLEGRGRHVSFHSQMDGEVAGSVLSGAQGWLLWDPRQRRGRDVLAELVSDDGWQLPGAVPVQVAEQIEEAGVMEAARPDPGRRIRTLDLGAGWLVTASAPVVVGFAVALGCLAALLFVPDGGAWRVWTAVAGVLAPLIGLAAQAMRRMDHGEGDGESSENTGG</sequence>
<keyword evidence="2" id="KW-1133">Transmembrane helix</keyword>
<name>A0ABZ1X516_9ACTN</name>
<feature type="transmembrane region" description="Helical" evidence="2">
    <location>
        <begin position="294"/>
        <end position="321"/>
    </location>
</feature>
<accession>A0ABZ1X516</accession>
<feature type="transmembrane region" description="Helical" evidence="2">
    <location>
        <begin position="129"/>
        <end position="147"/>
    </location>
</feature>
<keyword evidence="2" id="KW-0472">Membrane</keyword>
<evidence type="ECO:0000256" key="3">
    <source>
        <dbReference type="SAM" id="SignalP"/>
    </source>
</evidence>
<evidence type="ECO:0000256" key="1">
    <source>
        <dbReference type="SAM" id="MobiDB-lite"/>
    </source>
</evidence>
<feature type="transmembrane region" description="Helical" evidence="2">
    <location>
        <begin position="327"/>
        <end position="345"/>
    </location>
</feature>